<reference evidence="2 3" key="1">
    <citation type="submission" date="2019-05" db="EMBL/GenBank/DDBJ databases">
        <title>We sequenced the genome of Paenibacillus hemerocallicola KCTC 33185 for further insight into its adaptation and study the phylogeny of Paenibacillus.</title>
        <authorList>
            <person name="Narsing Rao M.P."/>
        </authorList>
    </citation>
    <scope>NUCLEOTIDE SEQUENCE [LARGE SCALE GENOMIC DNA]</scope>
    <source>
        <strain evidence="2 3">KCTC 33185</strain>
    </source>
</reference>
<accession>A0A5C4TG52</accession>
<dbReference type="GO" id="GO:0030488">
    <property type="term" value="P:tRNA methylation"/>
    <property type="evidence" value="ECO:0007669"/>
    <property type="project" value="TreeGrafter"/>
</dbReference>
<keyword evidence="2" id="KW-0489">Methyltransferase</keyword>
<sequence>MAHLFATVLPGLEYVLENEIRVKITDAKIENIERGKVFFTSDLPADALMVLRTADNLYESIHRFRVGPHKIHLIGIEKEISQLDLSCSSRNRSEPVSFNVNASRKGKHTYSRFEAAEAAARGIAKRNAFCRHEIAGTHDIEFRLDIDHEEAMFALRLTDAAFRYRKNARSFTNAALRPTIAHALVWLSSPEPTDVFVDPCCGSGTIVSERIAYAYSRICGGDLSKEAVAASLENVGIRDHVKIRHWDARRLPIEAGTVNKMVTNLPFGRQISSDELIPSLYQAVFKEMRRVLDKNGFVLCMTDADAALQTAARQVDFSCRKEAALSLKGLHPAIYRLEKQ</sequence>
<dbReference type="CDD" id="cd11715">
    <property type="entry name" value="THUMP_AdoMetMT"/>
    <property type="match status" value="1"/>
</dbReference>
<comment type="caution">
    <text evidence="2">The sequence shown here is derived from an EMBL/GenBank/DDBJ whole genome shotgun (WGS) entry which is preliminary data.</text>
</comment>
<dbReference type="EMBL" id="VDCQ01000003">
    <property type="protein sequence ID" value="TNJ67772.1"/>
    <property type="molecule type" value="Genomic_DNA"/>
</dbReference>
<organism evidence="2 3">
    <name type="scientific">Paenibacillus hemerocallicola</name>
    <dbReference type="NCBI Taxonomy" id="1172614"/>
    <lineage>
        <taxon>Bacteria</taxon>
        <taxon>Bacillati</taxon>
        <taxon>Bacillota</taxon>
        <taxon>Bacilli</taxon>
        <taxon>Bacillales</taxon>
        <taxon>Paenibacillaceae</taxon>
        <taxon>Paenibacillus</taxon>
    </lineage>
</organism>
<dbReference type="PANTHER" id="PTHR14911">
    <property type="entry name" value="THUMP DOMAIN-CONTAINING"/>
    <property type="match status" value="1"/>
</dbReference>
<keyword evidence="2" id="KW-0808">Transferase</keyword>
<dbReference type="Pfam" id="PF01170">
    <property type="entry name" value="UPF0020"/>
    <property type="match status" value="1"/>
</dbReference>
<proteinExistence type="predicted"/>
<dbReference type="OrthoDB" id="9791556at2"/>
<gene>
    <name evidence="2" type="ORF">FE784_03205</name>
</gene>
<dbReference type="RefSeq" id="WP_139600675.1">
    <property type="nucleotide sequence ID" value="NZ_VDCQ01000003.1"/>
</dbReference>
<feature type="domain" description="Ribosomal RNA large subunit methyltransferase K/L-like methyltransferase" evidence="1">
    <location>
        <begin position="169"/>
        <end position="331"/>
    </location>
</feature>
<dbReference type="SUPFAM" id="SSF53335">
    <property type="entry name" value="S-adenosyl-L-methionine-dependent methyltransferases"/>
    <property type="match status" value="1"/>
</dbReference>
<dbReference type="CDD" id="cd02440">
    <property type="entry name" value="AdoMet_MTases"/>
    <property type="match status" value="1"/>
</dbReference>
<dbReference type="PANTHER" id="PTHR14911:SF13">
    <property type="entry name" value="TRNA (GUANINE(6)-N2)-METHYLTRANSFERASE THUMP3"/>
    <property type="match status" value="1"/>
</dbReference>
<dbReference type="InterPro" id="IPR000241">
    <property type="entry name" value="RlmKL-like_Mtase"/>
</dbReference>
<evidence type="ECO:0000313" key="3">
    <source>
        <dbReference type="Proteomes" id="UP000307943"/>
    </source>
</evidence>
<evidence type="ECO:0000259" key="1">
    <source>
        <dbReference type="Pfam" id="PF01170"/>
    </source>
</evidence>
<dbReference type="GO" id="GO:0016423">
    <property type="term" value="F:tRNA (guanine) methyltransferase activity"/>
    <property type="evidence" value="ECO:0007669"/>
    <property type="project" value="TreeGrafter"/>
</dbReference>
<dbReference type="Gene3D" id="3.40.50.150">
    <property type="entry name" value="Vaccinia Virus protein VP39"/>
    <property type="match status" value="1"/>
</dbReference>
<dbReference type="Proteomes" id="UP000307943">
    <property type="component" value="Unassembled WGS sequence"/>
</dbReference>
<dbReference type="AlphaFoldDB" id="A0A5C4TG52"/>
<name>A0A5C4TG52_9BACL</name>
<keyword evidence="3" id="KW-1185">Reference proteome</keyword>
<protein>
    <submittedName>
        <fullName evidence="2">Methyltransferase domain-containing protein</fullName>
    </submittedName>
</protein>
<dbReference type="InterPro" id="IPR029063">
    <property type="entry name" value="SAM-dependent_MTases_sf"/>
</dbReference>
<evidence type="ECO:0000313" key="2">
    <source>
        <dbReference type="EMBL" id="TNJ67772.1"/>
    </source>
</evidence>
<dbReference type="Gene3D" id="3.30.2130.30">
    <property type="match status" value="1"/>
</dbReference>